<keyword evidence="1" id="KW-0175">Coiled coil</keyword>
<comment type="caution">
    <text evidence="4">The sequence shown here is derived from an EMBL/GenBank/DDBJ whole genome shotgun (WGS) entry which is preliminary data.</text>
</comment>
<evidence type="ECO:0000313" key="4">
    <source>
        <dbReference type="EMBL" id="MEW9310354.1"/>
    </source>
</evidence>
<dbReference type="Gene3D" id="3.30.1330.60">
    <property type="entry name" value="OmpA-like domain"/>
    <property type="match status" value="1"/>
</dbReference>
<evidence type="ECO:0000256" key="3">
    <source>
        <dbReference type="SAM" id="Phobius"/>
    </source>
</evidence>
<sequence length="359" mass="38901">MRRATSIGSDGAAYRRGIVLGLTMAEIMLLLVFCLLIALTVMFSREQERANLLAARLKQAEAALAKEQQTSKDLAALLDEFKRTGAIPQQLDDSWRKLVEARGLVDKLRENGVDPDQLKQYAAKLKDILPTLTADVSGADLATAWRQIAEAKSRMTTIELGNLTVSEVADLIVKGAKTQQAEREGRGEHDWPPIINLSEASGYNFAIGRADLTADFDKKLKTNVVERVAKIVAEYDVDVVEVIGHTDEQAVNNRASNLDGKLIPALAGKVQIDGLTPADNAGLGMARAVSVARVLENDPRLKGVTVLPLSGGQMILPGDKVTDGSVRGDVKERRRIEIRVRRSEGKAASGLRPESGTHP</sequence>
<dbReference type="Proteomes" id="UP001555786">
    <property type="component" value="Unassembled WGS sequence"/>
</dbReference>
<name>A0ABV3PYL5_9HYPH</name>
<dbReference type="RefSeq" id="WP_367626786.1">
    <property type="nucleotide sequence ID" value="NZ_JBFNQD010000025.1"/>
</dbReference>
<keyword evidence="3" id="KW-0812">Transmembrane</keyword>
<gene>
    <name evidence="4" type="ORF">ABXS05_32750</name>
</gene>
<keyword evidence="3" id="KW-0472">Membrane</keyword>
<keyword evidence="3" id="KW-1133">Transmembrane helix</keyword>
<keyword evidence="5" id="KW-1185">Reference proteome</keyword>
<dbReference type="EMBL" id="JBFNQD010000025">
    <property type="protein sequence ID" value="MEW9310354.1"/>
    <property type="molecule type" value="Genomic_DNA"/>
</dbReference>
<feature type="region of interest" description="Disordered" evidence="2">
    <location>
        <begin position="339"/>
        <end position="359"/>
    </location>
</feature>
<dbReference type="InterPro" id="IPR036737">
    <property type="entry name" value="OmpA-like_sf"/>
</dbReference>
<feature type="coiled-coil region" evidence="1">
    <location>
        <begin position="43"/>
        <end position="77"/>
    </location>
</feature>
<dbReference type="SUPFAM" id="SSF103088">
    <property type="entry name" value="OmpA-like"/>
    <property type="match status" value="1"/>
</dbReference>
<evidence type="ECO:0008006" key="6">
    <source>
        <dbReference type="Google" id="ProtNLM"/>
    </source>
</evidence>
<organism evidence="4 5">
    <name type="scientific">Labrys neptuniae</name>
    <dbReference type="NCBI Taxonomy" id="376174"/>
    <lineage>
        <taxon>Bacteria</taxon>
        <taxon>Pseudomonadati</taxon>
        <taxon>Pseudomonadota</taxon>
        <taxon>Alphaproteobacteria</taxon>
        <taxon>Hyphomicrobiales</taxon>
        <taxon>Xanthobacteraceae</taxon>
        <taxon>Labrys</taxon>
    </lineage>
</organism>
<evidence type="ECO:0000256" key="1">
    <source>
        <dbReference type="SAM" id="Coils"/>
    </source>
</evidence>
<protein>
    <recommendedName>
        <fullName evidence="6">OmpA family protein</fullName>
    </recommendedName>
</protein>
<proteinExistence type="predicted"/>
<evidence type="ECO:0000256" key="2">
    <source>
        <dbReference type="SAM" id="MobiDB-lite"/>
    </source>
</evidence>
<reference evidence="4 5" key="1">
    <citation type="submission" date="2024-07" db="EMBL/GenBank/DDBJ databases">
        <title>Description of Labrys sedimenti sp. nov., isolated from a diclofenac-degrading enrichment culture.</title>
        <authorList>
            <person name="Tancsics A."/>
            <person name="Csepanyi A."/>
        </authorList>
    </citation>
    <scope>NUCLEOTIDE SEQUENCE [LARGE SCALE GENOMIC DNA]</scope>
    <source>
        <strain evidence="4 5">LMG 23578</strain>
    </source>
</reference>
<evidence type="ECO:0000313" key="5">
    <source>
        <dbReference type="Proteomes" id="UP001555786"/>
    </source>
</evidence>
<accession>A0ABV3PYL5</accession>
<feature type="transmembrane region" description="Helical" evidence="3">
    <location>
        <begin position="20"/>
        <end position="43"/>
    </location>
</feature>